<evidence type="ECO:0000313" key="2">
    <source>
        <dbReference type="EMBL" id="KAB0794410.1"/>
    </source>
</evidence>
<evidence type="ECO:0000256" key="1">
    <source>
        <dbReference type="SAM" id="SignalP"/>
    </source>
</evidence>
<evidence type="ECO:0000313" key="3">
    <source>
        <dbReference type="Proteomes" id="UP000327044"/>
    </source>
</evidence>
<dbReference type="Proteomes" id="UP000327044">
    <property type="component" value="Unassembled WGS sequence"/>
</dbReference>
<feature type="chain" id="PRO_5024305598" description="Protein TsetseEP domain-containing protein" evidence="1">
    <location>
        <begin position="19"/>
        <end position="194"/>
    </location>
</feature>
<gene>
    <name evidence="2" type="ORF">PPYR_11249</name>
</gene>
<dbReference type="InParanoid" id="A0A5N4AAQ7"/>
<comment type="caution">
    <text evidence="2">The sequence shown here is derived from an EMBL/GenBank/DDBJ whole genome shotgun (WGS) entry which is preliminary data.</text>
</comment>
<dbReference type="AlphaFoldDB" id="A0A5N4AAQ7"/>
<keyword evidence="3" id="KW-1185">Reference proteome</keyword>
<protein>
    <recommendedName>
        <fullName evidence="4">Protein TsetseEP domain-containing protein</fullName>
    </recommendedName>
</protein>
<proteinExistence type="predicted"/>
<reference evidence="2 3" key="1">
    <citation type="journal article" date="2018" name="Elife">
        <title>Firefly genomes illuminate parallel origins of bioluminescence in beetles.</title>
        <authorList>
            <person name="Fallon T.R."/>
            <person name="Lower S.E."/>
            <person name="Chang C.H."/>
            <person name="Bessho-Uehara M."/>
            <person name="Martin G.J."/>
            <person name="Bewick A.J."/>
            <person name="Behringer M."/>
            <person name="Debat H.J."/>
            <person name="Wong I."/>
            <person name="Day J.C."/>
            <person name="Suvorov A."/>
            <person name="Silva C.J."/>
            <person name="Stanger-Hall K.F."/>
            <person name="Hall D.W."/>
            <person name="Schmitz R.J."/>
            <person name="Nelson D.R."/>
            <person name="Lewis S.M."/>
            <person name="Shigenobu S."/>
            <person name="Bybee S.M."/>
            <person name="Larracuente A.M."/>
            <person name="Oba Y."/>
            <person name="Weng J.K."/>
        </authorList>
    </citation>
    <scope>NUCLEOTIDE SEQUENCE [LARGE SCALE GENOMIC DNA]</scope>
    <source>
        <strain evidence="2">1611_PpyrPB1</strain>
        <tissue evidence="2">Whole body</tissue>
    </source>
</reference>
<name>A0A5N4AAQ7_PHOPY</name>
<sequence length="194" mass="21610">MRFLAILIGVLSVHCTFGTQCQKPTKESSDDCMKIIHPTHGELLGNVPYMPQQCLEGIATLLKDVRRQIEGRRSSNPQCMKDLLNRLDDISNGHLRKIISVDSSVKQSFIGVYTALGNAIVGAQQCVDKPHASCEEIQLCCSDVKSKLYTQRNVNLENISDFLIEFKTQFGKVCDSVTNSIRDLQRDVNSTTSC</sequence>
<evidence type="ECO:0008006" key="4">
    <source>
        <dbReference type="Google" id="ProtNLM"/>
    </source>
</evidence>
<dbReference type="EMBL" id="VVIM01000008">
    <property type="protein sequence ID" value="KAB0794410.1"/>
    <property type="molecule type" value="Genomic_DNA"/>
</dbReference>
<accession>A0A5N4AAQ7</accession>
<organism evidence="2 3">
    <name type="scientific">Photinus pyralis</name>
    <name type="common">Common eastern firefly</name>
    <name type="synonym">Lampyris pyralis</name>
    <dbReference type="NCBI Taxonomy" id="7054"/>
    <lineage>
        <taxon>Eukaryota</taxon>
        <taxon>Metazoa</taxon>
        <taxon>Ecdysozoa</taxon>
        <taxon>Arthropoda</taxon>
        <taxon>Hexapoda</taxon>
        <taxon>Insecta</taxon>
        <taxon>Pterygota</taxon>
        <taxon>Neoptera</taxon>
        <taxon>Endopterygota</taxon>
        <taxon>Coleoptera</taxon>
        <taxon>Polyphaga</taxon>
        <taxon>Elateriformia</taxon>
        <taxon>Elateroidea</taxon>
        <taxon>Lampyridae</taxon>
        <taxon>Lampyrinae</taxon>
        <taxon>Photinus</taxon>
    </lineage>
</organism>
<feature type="signal peptide" evidence="1">
    <location>
        <begin position="1"/>
        <end position="18"/>
    </location>
</feature>
<keyword evidence="1" id="KW-0732">Signal</keyword>